<evidence type="ECO:0000256" key="3">
    <source>
        <dbReference type="ARBA" id="ARBA00023163"/>
    </source>
</evidence>
<dbReference type="InterPro" id="IPR036271">
    <property type="entry name" value="Tet_transcr_reg_TetR-rel_C_sf"/>
</dbReference>
<keyword evidence="2 4" id="KW-0238">DNA-binding</keyword>
<dbReference type="SUPFAM" id="SSF48498">
    <property type="entry name" value="Tetracyclin repressor-like, C-terminal domain"/>
    <property type="match status" value="1"/>
</dbReference>
<evidence type="ECO:0000256" key="4">
    <source>
        <dbReference type="PROSITE-ProRule" id="PRU00335"/>
    </source>
</evidence>
<dbReference type="PRINTS" id="PR00455">
    <property type="entry name" value="HTHTETR"/>
</dbReference>
<dbReference type="AlphaFoldDB" id="D8IWF8"/>
<evidence type="ECO:0000313" key="7">
    <source>
        <dbReference type="Proteomes" id="UP000000329"/>
    </source>
</evidence>
<keyword evidence="1" id="KW-0805">Transcription regulation</keyword>
<dbReference type="STRING" id="757424.Hsero_2479"/>
<accession>D8IWF8</accession>
<dbReference type="InterPro" id="IPR050109">
    <property type="entry name" value="HTH-type_TetR-like_transc_reg"/>
</dbReference>
<dbReference type="SUPFAM" id="SSF46689">
    <property type="entry name" value="Homeodomain-like"/>
    <property type="match status" value="1"/>
</dbReference>
<dbReference type="PANTHER" id="PTHR30055">
    <property type="entry name" value="HTH-TYPE TRANSCRIPTIONAL REGULATOR RUTR"/>
    <property type="match status" value="1"/>
</dbReference>
<dbReference type="InterPro" id="IPR011075">
    <property type="entry name" value="TetR_C"/>
</dbReference>
<sequence length="239" mass="26818">MVLHKYSQFFCDICSSCRKACRNQLQITGNCRLEHIISLTFISDPATGRRRNAVSHDAILDATYVMLEEIGFDKLSLEGVAARAGVGKATIYRWWPNKSALAMEALLRAVEPMPPIGDSGSSRTDIELHMLQLSQLLRGKSGRVVREMIALAQFEPESKRIFNDNYLEPRRLALVSVLRRGAQRGEFREDADLSLVFDLLYAPLLQRLLTGQGDIDERQVQAQLKLVLGSITLPSLMDT</sequence>
<proteinExistence type="predicted"/>
<dbReference type="HOGENOM" id="CLU_069356_25_6_4"/>
<keyword evidence="3" id="KW-0804">Transcription</keyword>
<dbReference type="InterPro" id="IPR001647">
    <property type="entry name" value="HTH_TetR"/>
</dbReference>
<protein>
    <submittedName>
        <fullName evidence="6">TetR family transcription regulator protein</fullName>
    </submittedName>
</protein>
<dbReference type="InterPro" id="IPR009057">
    <property type="entry name" value="Homeodomain-like_sf"/>
</dbReference>
<organism evidence="6 7">
    <name type="scientific">Herbaspirillum seropedicae (strain SmR1)</name>
    <dbReference type="NCBI Taxonomy" id="757424"/>
    <lineage>
        <taxon>Bacteria</taxon>
        <taxon>Pseudomonadati</taxon>
        <taxon>Pseudomonadota</taxon>
        <taxon>Betaproteobacteria</taxon>
        <taxon>Burkholderiales</taxon>
        <taxon>Oxalobacteraceae</taxon>
        <taxon>Herbaspirillum</taxon>
    </lineage>
</organism>
<dbReference type="Gene3D" id="1.10.357.10">
    <property type="entry name" value="Tetracycline Repressor, domain 2"/>
    <property type="match status" value="1"/>
</dbReference>
<dbReference type="Gene3D" id="1.10.10.60">
    <property type="entry name" value="Homeodomain-like"/>
    <property type="match status" value="1"/>
</dbReference>
<gene>
    <name evidence="6" type="ordered locus">Hsero_2479</name>
</gene>
<dbReference type="eggNOG" id="COG1309">
    <property type="taxonomic scope" value="Bacteria"/>
</dbReference>
<reference evidence="6 7" key="1">
    <citation type="submission" date="2010-04" db="EMBL/GenBank/DDBJ databases">
        <title>The genome of Herbaspirillum seropedicae SmR1, an endophytic, nitrogen-fixing, plant-growth promoting beta-Proteobacteria.</title>
        <authorList>
            <person name="Pedrosa F.O."/>
            <person name="Monteiro R.A."/>
            <person name="Wassem R."/>
            <person name="Cruz L.M."/>
            <person name="Ayub R.A."/>
            <person name="Colauto N.B."/>
            <person name="Fernandez M.A."/>
            <person name="Fungaro M.H.P."/>
            <person name="Grisard E.C."/>
            <person name="Hungria M."/>
            <person name="Madeira H.M.F."/>
            <person name="Nodari R.O."/>
            <person name="Osaku C.A."/>
            <person name="Petzl-Erler M.L."/>
            <person name="Terenzi H."/>
            <person name="Vieira L.G.E."/>
            <person name="Almeida M.I.M."/>
            <person name="Alves L.R."/>
            <person name="Arantes O.M.N."/>
            <person name="Balsanelli E."/>
            <person name="Barcellos F.G."/>
            <person name="Baura V.A."/>
            <person name="Binde D.R."/>
            <person name="Campo R.J."/>
            <person name="Chubatsu L.S."/>
            <person name="Chueire L.M.O."/>
            <person name="Ciferri R.R."/>
            <person name="Correa L.C."/>
            <person name="da Conceicao Silva J.L."/>
            <person name="Dabul A.N.G."/>
            <person name="Dambros B.P."/>
            <person name="Faoro H."/>
            <person name="Favetti A."/>
            <person name="Friedermann G."/>
            <person name="Furlaneto M.C."/>
            <person name="Gasques L.S."/>
            <person name="Gimenes C.C.T."/>
            <person name="Gioppo N.M.R."/>
            <person name="Glienke-Blanco C."/>
            <person name="Godoy L.P."/>
            <person name="Guerra M.P."/>
            <person name="Karp S."/>
            <person name="Kava-Cordeiro V."/>
            <person name="Margarido V.P."/>
            <person name="Mathioni S.M."/>
            <person name="Menck-Soares M.A."/>
            <person name="Murace N.K."/>
            <person name="Nicolas M.F."/>
            <person name="Oliveira C.E.C."/>
            <person name="Pagnan N.A.B."/>
            <person name="Pamphile J.A."/>
            <person name="Patussi E.V."/>
            <person name="Pereira L.F.P."/>
            <person name="Pereira-Ferrari L."/>
            <person name="Pinto F.G.S."/>
            <person name="Precoma C."/>
            <person name="Prioli A.J."/>
            <person name="Prioli S.M.A.P."/>
            <person name="Raittz R.T."/>
            <person name="Ramos H.J.O."/>
            <person name="Ribeiro E.M.S.F."/>
            <person name="Rigo L.U."/>
            <person name="Rocha C.L.M.S.C."/>
            <person name="Rocha S.N."/>
            <person name="Santos K."/>
            <person name="Satori D."/>
            <person name="Silva A.G."/>
            <person name="Simao R.C.G."/>
            <person name="Soares M.A.M."/>
            <person name="Souza E.M."/>
            <person name="Steffens M.B.R."/>
            <person name="Steindel M."/>
            <person name="Tadra-Sfeir M.Z."/>
            <person name="Takahashi E.K."/>
            <person name="Torres R.A."/>
            <person name="Valle J.S."/>
            <person name="Vernal J.I."/>
            <person name="Vilas-Boas L.A."/>
            <person name="Watanabe M.A.E."/>
            <person name="Weiss V.A."/>
            <person name="Yates M.A."/>
            <person name="Souza E.M."/>
        </authorList>
    </citation>
    <scope>NUCLEOTIDE SEQUENCE [LARGE SCALE GENOMIC DNA]</scope>
    <source>
        <strain evidence="6 7">SmR1</strain>
    </source>
</reference>
<dbReference type="Proteomes" id="UP000000329">
    <property type="component" value="Chromosome"/>
</dbReference>
<keyword evidence="7" id="KW-1185">Reference proteome</keyword>
<evidence type="ECO:0000256" key="1">
    <source>
        <dbReference type="ARBA" id="ARBA00023015"/>
    </source>
</evidence>
<evidence type="ECO:0000259" key="5">
    <source>
        <dbReference type="PROSITE" id="PS50977"/>
    </source>
</evidence>
<name>D8IWF8_HERSS</name>
<feature type="domain" description="HTH tetR-type" evidence="5">
    <location>
        <begin position="53"/>
        <end position="113"/>
    </location>
</feature>
<evidence type="ECO:0000313" key="6">
    <source>
        <dbReference type="EMBL" id="ADJ63978.1"/>
    </source>
</evidence>
<dbReference type="PANTHER" id="PTHR30055:SF148">
    <property type="entry name" value="TETR-FAMILY TRANSCRIPTIONAL REGULATOR"/>
    <property type="match status" value="1"/>
</dbReference>
<dbReference type="KEGG" id="hse:Hsero_2479"/>
<dbReference type="GO" id="GO:0003700">
    <property type="term" value="F:DNA-binding transcription factor activity"/>
    <property type="evidence" value="ECO:0007669"/>
    <property type="project" value="TreeGrafter"/>
</dbReference>
<dbReference type="Pfam" id="PF16859">
    <property type="entry name" value="TetR_C_11"/>
    <property type="match status" value="1"/>
</dbReference>
<dbReference type="PROSITE" id="PS50977">
    <property type="entry name" value="HTH_TETR_2"/>
    <property type="match status" value="1"/>
</dbReference>
<evidence type="ECO:0000256" key="2">
    <source>
        <dbReference type="ARBA" id="ARBA00023125"/>
    </source>
</evidence>
<feature type="DNA-binding region" description="H-T-H motif" evidence="4">
    <location>
        <begin position="76"/>
        <end position="95"/>
    </location>
</feature>
<dbReference type="Pfam" id="PF00440">
    <property type="entry name" value="TetR_N"/>
    <property type="match status" value="1"/>
</dbReference>
<dbReference type="EMBL" id="CP002039">
    <property type="protein sequence ID" value="ADJ63978.1"/>
    <property type="molecule type" value="Genomic_DNA"/>
</dbReference>
<dbReference type="GO" id="GO:0000976">
    <property type="term" value="F:transcription cis-regulatory region binding"/>
    <property type="evidence" value="ECO:0007669"/>
    <property type="project" value="TreeGrafter"/>
</dbReference>